<dbReference type="SMART" id="SM00236">
    <property type="entry name" value="fCBD"/>
    <property type="match status" value="1"/>
</dbReference>
<name>A0A5J5EXP1_9PEZI</name>
<evidence type="ECO:0000256" key="6">
    <source>
        <dbReference type="ARBA" id="ARBA00023295"/>
    </source>
</evidence>
<evidence type="ECO:0000259" key="10">
    <source>
        <dbReference type="PROSITE" id="PS51164"/>
    </source>
</evidence>
<keyword evidence="5 7" id="KW-0378">Hydrolase</keyword>
<comment type="similarity">
    <text evidence="2 7">Belongs to the glycosyl hydrolase 5 (cellulase A) family.</text>
</comment>
<dbReference type="EC" id="3.2.1.4" evidence="3"/>
<evidence type="ECO:0000256" key="5">
    <source>
        <dbReference type="ARBA" id="ARBA00022801"/>
    </source>
</evidence>
<evidence type="ECO:0000256" key="9">
    <source>
        <dbReference type="SAM" id="SignalP"/>
    </source>
</evidence>
<evidence type="ECO:0000256" key="7">
    <source>
        <dbReference type="RuleBase" id="RU361153"/>
    </source>
</evidence>
<dbReference type="Pfam" id="PF00150">
    <property type="entry name" value="Cellulase"/>
    <property type="match status" value="1"/>
</dbReference>
<feature type="signal peptide" evidence="9">
    <location>
        <begin position="1"/>
        <end position="20"/>
    </location>
</feature>
<dbReference type="Proteomes" id="UP000326924">
    <property type="component" value="Unassembled WGS sequence"/>
</dbReference>
<dbReference type="OrthoDB" id="5823761at2759"/>
<evidence type="ECO:0000313" key="12">
    <source>
        <dbReference type="Proteomes" id="UP000326924"/>
    </source>
</evidence>
<feature type="region of interest" description="Disordered" evidence="8">
    <location>
        <begin position="61"/>
        <end position="84"/>
    </location>
</feature>
<keyword evidence="6 7" id="KW-0326">Glycosidase</keyword>
<evidence type="ECO:0000256" key="8">
    <source>
        <dbReference type="SAM" id="MobiDB-lite"/>
    </source>
</evidence>
<gene>
    <name evidence="11" type="ORF">FN846DRAFT_898808</name>
</gene>
<dbReference type="PANTHER" id="PTHR34142">
    <property type="entry name" value="ENDO-BETA-1,4-GLUCANASE A"/>
    <property type="match status" value="1"/>
</dbReference>
<dbReference type="GO" id="GO:0008810">
    <property type="term" value="F:cellulase activity"/>
    <property type="evidence" value="ECO:0007669"/>
    <property type="project" value="UniProtKB-EC"/>
</dbReference>
<evidence type="ECO:0000256" key="1">
    <source>
        <dbReference type="ARBA" id="ARBA00000966"/>
    </source>
</evidence>
<evidence type="ECO:0000256" key="4">
    <source>
        <dbReference type="ARBA" id="ARBA00022729"/>
    </source>
</evidence>
<dbReference type="SUPFAM" id="SSF57180">
    <property type="entry name" value="Cellulose-binding domain"/>
    <property type="match status" value="1"/>
</dbReference>
<reference evidence="11 12" key="1">
    <citation type="submission" date="2019-09" db="EMBL/GenBank/DDBJ databases">
        <title>Draft genome of the ectomycorrhizal ascomycete Sphaerosporella brunnea.</title>
        <authorList>
            <consortium name="DOE Joint Genome Institute"/>
            <person name="Benucci G.M."/>
            <person name="Marozzi G."/>
            <person name="Antonielli L."/>
            <person name="Sanchez S."/>
            <person name="Marco P."/>
            <person name="Wang X."/>
            <person name="Falini L.B."/>
            <person name="Barry K."/>
            <person name="Haridas S."/>
            <person name="Lipzen A."/>
            <person name="Labutti K."/>
            <person name="Grigoriev I.V."/>
            <person name="Murat C."/>
            <person name="Martin F."/>
            <person name="Albertini E."/>
            <person name="Donnini D."/>
            <person name="Bonito G."/>
        </authorList>
    </citation>
    <scope>NUCLEOTIDE SEQUENCE [LARGE SCALE GENOMIC DNA]</scope>
    <source>
        <strain evidence="11 12">Sb_GMNB300</strain>
    </source>
</reference>
<sequence>MHSVLSLALAVAALPALINAQQSAWGQCGGNNWNGATSCVSGYYCSKLNDYYSQCIPGTASTTTTTSGVPTTTTTTSSAPTSSNTICPGSRTKFKYFGINESGAEFGNNVIPGTLGTDYTWPTTDSIDFFLGKGMNTFRVTFLMERLSPPAGGLTGTFDPTYLASLKQTASYITGKGGYAVIDPHNFGRYNGNIMTDYTSFGTWCKNLASQFKSDTNIIFDTNNEYHDMDQTLVFNLNQACINGIRAAGATNQLILIEGNSYTGAWTWVSSGNAASLINLTDPNNNLAYEMHQYLDSDGSGTSPTCVSSTIGAERLAAATAWLQANNKKGFLGEIGAGSNDACITAVQGALCSMQESGVWIGALWWAAGPWWGTYYQSIEPPDGAAIARILPEALLPFL</sequence>
<dbReference type="InterPro" id="IPR035971">
    <property type="entry name" value="CBD_sf"/>
</dbReference>
<dbReference type="InterPro" id="IPR001547">
    <property type="entry name" value="Glyco_hydro_5"/>
</dbReference>
<accession>A0A5J5EXP1</accession>
<dbReference type="PANTHER" id="PTHR34142:SF1">
    <property type="entry name" value="GLYCOSIDE HYDROLASE FAMILY 5 DOMAIN-CONTAINING PROTEIN"/>
    <property type="match status" value="1"/>
</dbReference>
<dbReference type="GO" id="GO:0030248">
    <property type="term" value="F:cellulose binding"/>
    <property type="evidence" value="ECO:0007669"/>
    <property type="project" value="InterPro"/>
</dbReference>
<keyword evidence="12" id="KW-1185">Reference proteome</keyword>
<comment type="catalytic activity">
    <reaction evidence="1">
        <text>Endohydrolysis of (1-&gt;4)-beta-D-glucosidic linkages in cellulose, lichenin and cereal beta-D-glucans.</text>
        <dbReference type="EC" id="3.2.1.4"/>
    </reaction>
</comment>
<dbReference type="GO" id="GO:0009251">
    <property type="term" value="P:glucan catabolic process"/>
    <property type="evidence" value="ECO:0007669"/>
    <property type="project" value="TreeGrafter"/>
</dbReference>
<dbReference type="AlphaFoldDB" id="A0A5J5EXP1"/>
<feature type="chain" id="PRO_5023810934" description="cellulase" evidence="9">
    <location>
        <begin position="21"/>
        <end position="399"/>
    </location>
</feature>
<dbReference type="SUPFAM" id="SSF51445">
    <property type="entry name" value="(Trans)glycosidases"/>
    <property type="match status" value="1"/>
</dbReference>
<dbReference type="PROSITE" id="PS51164">
    <property type="entry name" value="CBM1_2"/>
    <property type="match status" value="1"/>
</dbReference>
<feature type="domain" description="CBM1" evidence="10">
    <location>
        <begin position="20"/>
        <end position="56"/>
    </location>
</feature>
<dbReference type="InParanoid" id="A0A5J5EXP1"/>
<comment type="caution">
    <text evidence="11">The sequence shown here is derived from an EMBL/GenBank/DDBJ whole genome shotgun (WGS) entry which is preliminary data.</text>
</comment>
<dbReference type="Gene3D" id="3.20.20.80">
    <property type="entry name" value="Glycosidases"/>
    <property type="match status" value="1"/>
</dbReference>
<dbReference type="EMBL" id="VXIS01000087">
    <property type="protein sequence ID" value="KAA8906644.1"/>
    <property type="molecule type" value="Genomic_DNA"/>
</dbReference>
<dbReference type="InterPro" id="IPR017853">
    <property type="entry name" value="GH"/>
</dbReference>
<proteinExistence type="inferred from homology"/>
<evidence type="ECO:0000256" key="2">
    <source>
        <dbReference type="ARBA" id="ARBA00005641"/>
    </source>
</evidence>
<organism evidence="11 12">
    <name type="scientific">Sphaerosporella brunnea</name>
    <dbReference type="NCBI Taxonomy" id="1250544"/>
    <lineage>
        <taxon>Eukaryota</taxon>
        <taxon>Fungi</taxon>
        <taxon>Dikarya</taxon>
        <taxon>Ascomycota</taxon>
        <taxon>Pezizomycotina</taxon>
        <taxon>Pezizomycetes</taxon>
        <taxon>Pezizales</taxon>
        <taxon>Pyronemataceae</taxon>
        <taxon>Sphaerosporella</taxon>
    </lineage>
</organism>
<dbReference type="Pfam" id="PF00734">
    <property type="entry name" value="CBM_1"/>
    <property type="match status" value="1"/>
</dbReference>
<evidence type="ECO:0000313" key="11">
    <source>
        <dbReference type="EMBL" id="KAA8906644.1"/>
    </source>
</evidence>
<evidence type="ECO:0000256" key="3">
    <source>
        <dbReference type="ARBA" id="ARBA00012601"/>
    </source>
</evidence>
<dbReference type="GO" id="GO:0005576">
    <property type="term" value="C:extracellular region"/>
    <property type="evidence" value="ECO:0007669"/>
    <property type="project" value="InterPro"/>
</dbReference>
<protein>
    <recommendedName>
        <fullName evidence="3">cellulase</fullName>
        <ecNumber evidence="3">3.2.1.4</ecNumber>
    </recommendedName>
</protein>
<dbReference type="InterPro" id="IPR000254">
    <property type="entry name" value="CBD"/>
</dbReference>
<keyword evidence="4 9" id="KW-0732">Signal</keyword>
<dbReference type="PROSITE" id="PS00562">
    <property type="entry name" value="CBM1_1"/>
    <property type="match status" value="1"/>
</dbReference>